<accession>A0A836ILK7</accession>
<evidence type="ECO:0000313" key="5">
    <source>
        <dbReference type="Proteomes" id="UP000674318"/>
    </source>
</evidence>
<gene>
    <name evidence="4" type="ORF">JKF63_05533</name>
</gene>
<dbReference type="InterPro" id="IPR000195">
    <property type="entry name" value="Rab-GAP-TBC_dom"/>
</dbReference>
<dbReference type="KEGG" id="phet:94291568"/>
<keyword evidence="5" id="KW-1185">Reference proteome</keyword>
<dbReference type="Proteomes" id="UP000674318">
    <property type="component" value="Chromosome 17"/>
</dbReference>
<proteinExistence type="predicted"/>
<reference evidence="4 5" key="1">
    <citation type="submission" date="2021-02" db="EMBL/GenBank/DDBJ databases">
        <title>Porcisia hertigi Genome sequencing and assembly.</title>
        <authorList>
            <person name="Almutairi H."/>
            <person name="Gatherer D."/>
        </authorList>
    </citation>
    <scope>NUCLEOTIDE SEQUENCE [LARGE SCALE GENOMIC DNA]</scope>
    <source>
        <strain evidence="4 5">C119</strain>
    </source>
</reference>
<keyword evidence="1" id="KW-0343">GTPase activation</keyword>
<dbReference type="Gene3D" id="1.10.472.80">
    <property type="entry name" value="Ypt/Rab-GAP domain of gyp1p, domain 3"/>
    <property type="match status" value="1"/>
</dbReference>
<evidence type="ECO:0000259" key="3">
    <source>
        <dbReference type="PROSITE" id="PS50086"/>
    </source>
</evidence>
<evidence type="ECO:0000256" key="1">
    <source>
        <dbReference type="ARBA" id="ARBA00022468"/>
    </source>
</evidence>
<organism evidence="4 5">
    <name type="scientific">Porcisia hertigi</name>
    <dbReference type="NCBI Taxonomy" id="2761500"/>
    <lineage>
        <taxon>Eukaryota</taxon>
        <taxon>Discoba</taxon>
        <taxon>Euglenozoa</taxon>
        <taxon>Kinetoplastea</taxon>
        <taxon>Metakinetoplastina</taxon>
        <taxon>Trypanosomatida</taxon>
        <taxon>Trypanosomatidae</taxon>
        <taxon>Leishmaniinae</taxon>
        <taxon>Porcisia</taxon>
    </lineage>
</organism>
<dbReference type="EMBL" id="JAFJZO010000017">
    <property type="protein sequence ID" value="KAG5508277.1"/>
    <property type="molecule type" value="Genomic_DNA"/>
</dbReference>
<dbReference type="AlphaFoldDB" id="A0A836ILK7"/>
<feature type="compositionally biased region" description="Polar residues" evidence="2">
    <location>
        <begin position="107"/>
        <end position="123"/>
    </location>
</feature>
<dbReference type="OrthoDB" id="27140at2759"/>
<dbReference type="PANTHER" id="PTHR22957:SF337">
    <property type="entry name" value="TBC1 DOMAIN FAMILY MEMBER 5"/>
    <property type="match status" value="1"/>
</dbReference>
<dbReference type="RefSeq" id="XP_067758166.1">
    <property type="nucleotide sequence ID" value="XM_067901491.1"/>
</dbReference>
<dbReference type="GeneID" id="94291568"/>
<sequence>MNDLSFFLLHHRKQTLTTQLLRDTLDFAKPRDEEGVLFSWRWHFLLGTLPIPAGCDVKLDGCRATCEAWQREWQDAGHRLEQALRETPLRSRKAVKFSESSSDSDEPLTSGSKVSPANASSATADGCTINPLAPDPGSSYALQFQSDMVRQAVAKDVSRLSWDVPPFDDIRTKEIVADILLKYSVVENKEYKQGFHELVAFLYYACHRDKIIGERFAQEHPALRSGTFFDLFDRVYSDLPAAVYVLFRRILSEEGGGLCLAQWYYASTSSGQSGVVAACERVQVNLLARVDPALQHLLDVVYKIESPVYLVRWLRLLFLREFPFEESLRIWTAIFCERYVVVEQQKAPFVLDNSLALYFAAQMLRHVHDVLAISAEKALQLLMRYPPTECVGDMLYAAILSNCDSPLSRHTRPPGTVSLKDAPALPAEVTLHQGEMLSRVIDSLEGCWFRDIHATSEEQEVTTEMYIQSIARLKKVRDVLLHGIGD</sequence>
<name>A0A836ILK7_9TRYP</name>
<protein>
    <recommendedName>
        <fullName evidence="3">Rab-GAP TBC domain-containing protein</fullName>
    </recommendedName>
</protein>
<dbReference type="PANTHER" id="PTHR22957">
    <property type="entry name" value="TBC1 DOMAIN FAMILY MEMBER GTPASE-ACTIVATING PROTEIN"/>
    <property type="match status" value="1"/>
</dbReference>
<dbReference type="SMART" id="SM00164">
    <property type="entry name" value="TBC"/>
    <property type="match status" value="1"/>
</dbReference>
<feature type="domain" description="Rab-GAP TBC" evidence="3">
    <location>
        <begin position="32"/>
        <end position="338"/>
    </location>
</feature>
<dbReference type="InterPro" id="IPR035969">
    <property type="entry name" value="Rab-GAP_TBC_sf"/>
</dbReference>
<feature type="region of interest" description="Disordered" evidence="2">
    <location>
        <begin position="94"/>
        <end position="128"/>
    </location>
</feature>
<dbReference type="SUPFAM" id="SSF47923">
    <property type="entry name" value="Ypt/Rab-GAP domain of gyp1p"/>
    <property type="match status" value="2"/>
</dbReference>
<evidence type="ECO:0000256" key="2">
    <source>
        <dbReference type="SAM" id="MobiDB-lite"/>
    </source>
</evidence>
<comment type="caution">
    <text evidence="4">The sequence shown here is derived from an EMBL/GenBank/DDBJ whole genome shotgun (WGS) entry which is preliminary data.</text>
</comment>
<dbReference type="PROSITE" id="PS50086">
    <property type="entry name" value="TBC_RABGAP"/>
    <property type="match status" value="1"/>
</dbReference>
<dbReference type="GO" id="GO:0005096">
    <property type="term" value="F:GTPase activator activity"/>
    <property type="evidence" value="ECO:0007669"/>
    <property type="project" value="UniProtKB-KW"/>
</dbReference>
<dbReference type="Pfam" id="PF00566">
    <property type="entry name" value="RabGAP-TBC"/>
    <property type="match status" value="1"/>
</dbReference>
<evidence type="ECO:0000313" key="4">
    <source>
        <dbReference type="EMBL" id="KAG5508277.1"/>
    </source>
</evidence>